<dbReference type="Gene3D" id="3.40.50.720">
    <property type="entry name" value="NAD(P)-binding Rossmann-like Domain"/>
    <property type="match status" value="1"/>
</dbReference>
<protein>
    <recommendedName>
        <fullName evidence="2">NAD-dependent epimerase/dehydratase domain-containing protein</fullName>
    </recommendedName>
</protein>
<dbReference type="AlphaFoldDB" id="A0A645AKE0"/>
<comment type="caution">
    <text evidence="1">The sequence shown here is derived from an EMBL/GenBank/DDBJ whole genome shotgun (WGS) entry which is preliminary data.</text>
</comment>
<dbReference type="SUPFAM" id="SSF51735">
    <property type="entry name" value="NAD(P)-binding Rossmann-fold domains"/>
    <property type="match status" value="1"/>
</dbReference>
<sequence>MGLPAVIVCPTGVIGPYDYKNSELGVLIQEWMVHKVDFLIEGYYDFVDVRDVVQGAISARDRGQIGQIYILSGELIRVVDIWRMVKELVNLKSSFIQIPTRLAMFTARLAQIYYNITRSKPRFTTYSIETLRSNAVITHQKAQLSLGYHPRSLYYTLKDTVLWWKEHNLSKK</sequence>
<gene>
    <name evidence="1" type="ORF">SDC9_100388</name>
</gene>
<dbReference type="EMBL" id="VSSQ01014420">
    <property type="protein sequence ID" value="MPM53619.1"/>
    <property type="molecule type" value="Genomic_DNA"/>
</dbReference>
<evidence type="ECO:0008006" key="2">
    <source>
        <dbReference type="Google" id="ProtNLM"/>
    </source>
</evidence>
<name>A0A645AKE0_9ZZZZ</name>
<accession>A0A645AKE0</accession>
<reference evidence="1" key="1">
    <citation type="submission" date="2019-08" db="EMBL/GenBank/DDBJ databases">
        <authorList>
            <person name="Kucharzyk K."/>
            <person name="Murdoch R.W."/>
            <person name="Higgins S."/>
            <person name="Loffler F."/>
        </authorList>
    </citation>
    <scope>NUCLEOTIDE SEQUENCE</scope>
</reference>
<proteinExistence type="predicted"/>
<evidence type="ECO:0000313" key="1">
    <source>
        <dbReference type="EMBL" id="MPM53619.1"/>
    </source>
</evidence>
<organism evidence="1">
    <name type="scientific">bioreactor metagenome</name>
    <dbReference type="NCBI Taxonomy" id="1076179"/>
    <lineage>
        <taxon>unclassified sequences</taxon>
        <taxon>metagenomes</taxon>
        <taxon>ecological metagenomes</taxon>
    </lineage>
</organism>
<dbReference type="InterPro" id="IPR036291">
    <property type="entry name" value="NAD(P)-bd_dom_sf"/>
</dbReference>